<dbReference type="InterPro" id="IPR010918">
    <property type="entry name" value="PurM-like_C_dom"/>
</dbReference>
<proteinExistence type="inferred from homology"/>
<dbReference type="Gene3D" id="3.90.650.10">
    <property type="entry name" value="PurM-like C-terminal domain"/>
    <property type="match status" value="1"/>
</dbReference>
<organism evidence="12 13">
    <name type="scientific">Jatropha curcas</name>
    <name type="common">Barbados nut</name>
    <dbReference type="NCBI Taxonomy" id="180498"/>
    <lineage>
        <taxon>Eukaryota</taxon>
        <taxon>Viridiplantae</taxon>
        <taxon>Streptophyta</taxon>
        <taxon>Embryophyta</taxon>
        <taxon>Tracheophyta</taxon>
        <taxon>Spermatophyta</taxon>
        <taxon>Magnoliopsida</taxon>
        <taxon>eudicotyledons</taxon>
        <taxon>Gunneridae</taxon>
        <taxon>Pentapetalae</taxon>
        <taxon>rosids</taxon>
        <taxon>fabids</taxon>
        <taxon>Malpighiales</taxon>
        <taxon>Euphorbiaceae</taxon>
        <taxon>Crotonoideae</taxon>
        <taxon>Jatropheae</taxon>
        <taxon>Jatropha</taxon>
    </lineage>
</organism>
<evidence type="ECO:0000256" key="1">
    <source>
        <dbReference type="ARBA" id="ARBA00004686"/>
    </source>
</evidence>
<dbReference type="PANTHER" id="PTHR10520:SF12">
    <property type="entry name" value="TRIFUNCTIONAL PURINE BIOSYNTHETIC PROTEIN ADENOSINE-3"/>
    <property type="match status" value="1"/>
</dbReference>
<dbReference type="OrthoDB" id="2018833at2759"/>
<dbReference type="SUPFAM" id="SSF56042">
    <property type="entry name" value="PurM C-terminal domain-like"/>
    <property type="match status" value="1"/>
</dbReference>
<dbReference type="PANTHER" id="PTHR10520">
    <property type="entry name" value="TRIFUNCTIONAL PURINE BIOSYNTHETIC PROTEIN ADENOSINE-3-RELATED"/>
    <property type="match status" value="1"/>
</dbReference>
<dbReference type="GO" id="GO:0005829">
    <property type="term" value="C:cytosol"/>
    <property type="evidence" value="ECO:0007669"/>
    <property type="project" value="TreeGrafter"/>
</dbReference>
<dbReference type="GO" id="GO:0006189">
    <property type="term" value="P:'de novo' IMP biosynthetic process"/>
    <property type="evidence" value="ECO:0007669"/>
    <property type="project" value="UniProtKB-UniPathway"/>
</dbReference>
<dbReference type="InterPro" id="IPR036676">
    <property type="entry name" value="PurM-like_C_sf"/>
</dbReference>
<evidence type="ECO:0000256" key="8">
    <source>
        <dbReference type="ARBA" id="ARBA00032931"/>
    </source>
</evidence>
<dbReference type="FunFam" id="3.30.1330.10:FF:000001">
    <property type="entry name" value="Phosphoribosylformylglycinamidine cyclo-ligase"/>
    <property type="match status" value="1"/>
</dbReference>
<feature type="domain" description="PurM-like C-terminal" evidence="11">
    <location>
        <begin position="228"/>
        <end position="389"/>
    </location>
</feature>
<dbReference type="GO" id="GO:0046084">
    <property type="term" value="P:adenine biosynthetic process"/>
    <property type="evidence" value="ECO:0007669"/>
    <property type="project" value="TreeGrafter"/>
</dbReference>
<evidence type="ECO:0000313" key="12">
    <source>
        <dbReference type="EMBL" id="KDP28231.1"/>
    </source>
</evidence>
<evidence type="ECO:0000256" key="2">
    <source>
        <dbReference type="ARBA" id="ARBA00010280"/>
    </source>
</evidence>
<evidence type="ECO:0000313" key="13">
    <source>
        <dbReference type="Proteomes" id="UP000027138"/>
    </source>
</evidence>
<dbReference type="Pfam" id="PF02769">
    <property type="entry name" value="AIRS_C"/>
    <property type="match status" value="1"/>
</dbReference>
<gene>
    <name evidence="12" type="ORF">JCGZ_14002</name>
</gene>
<dbReference type="FunFam" id="3.90.650.10:FF:000001">
    <property type="entry name" value="Phosphoribosylformylglycinamidine cyclo-ligase"/>
    <property type="match status" value="1"/>
</dbReference>
<evidence type="ECO:0000256" key="3">
    <source>
        <dbReference type="ARBA" id="ARBA00013047"/>
    </source>
</evidence>
<protein>
    <recommendedName>
        <fullName evidence="3">phosphoribosylformylglycinamidine cyclo-ligase</fullName>
        <ecNumber evidence="3">6.3.3.1</ecNumber>
    </recommendedName>
    <alternativeName>
        <fullName evidence="8">AIR synthase</fullName>
    </alternativeName>
    <alternativeName>
        <fullName evidence="7">Phosphoribosyl-aminoimidazole synthetase</fullName>
    </alternativeName>
</protein>
<evidence type="ECO:0000259" key="10">
    <source>
        <dbReference type="Pfam" id="PF00586"/>
    </source>
</evidence>
<feature type="domain" description="PurM-like N-terminal" evidence="10">
    <location>
        <begin position="107"/>
        <end position="215"/>
    </location>
</feature>
<evidence type="ECO:0000256" key="6">
    <source>
        <dbReference type="ARBA" id="ARBA00022840"/>
    </source>
</evidence>
<dbReference type="Proteomes" id="UP000027138">
    <property type="component" value="Unassembled WGS sequence"/>
</dbReference>
<keyword evidence="6" id="KW-0067">ATP-binding</keyword>
<keyword evidence="13" id="KW-1185">Reference proteome</keyword>
<dbReference type="AlphaFoldDB" id="A0A067JWB5"/>
<dbReference type="InterPro" id="IPR004733">
    <property type="entry name" value="PurM_cligase"/>
</dbReference>
<keyword evidence="5" id="KW-0547">Nucleotide-binding</keyword>
<evidence type="ECO:0000256" key="4">
    <source>
        <dbReference type="ARBA" id="ARBA00022598"/>
    </source>
</evidence>
<dbReference type="Pfam" id="PF00586">
    <property type="entry name" value="AIRS"/>
    <property type="match status" value="1"/>
</dbReference>
<comment type="similarity">
    <text evidence="2">Belongs to the AIR synthase family.</text>
</comment>
<evidence type="ECO:0000259" key="11">
    <source>
        <dbReference type="Pfam" id="PF02769"/>
    </source>
</evidence>
<reference evidence="12 13" key="1">
    <citation type="journal article" date="2014" name="PLoS ONE">
        <title>Global Analysis of Gene Expression Profiles in Physic Nut (Jatropha curcas L.) Seedlings Exposed to Salt Stress.</title>
        <authorList>
            <person name="Zhang L."/>
            <person name="Zhang C."/>
            <person name="Wu P."/>
            <person name="Chen Y."/>
            <person name="Li M."/>
            <person name="Jiang H."/>
            <person name="Wu G."/>
        </authorList>
    </citation>
    <scope>NUCLEOTIDE SEQUENCE [LARGE SCALE GENOMIC DNA]</scope>
    <source>
        <strain evidence="13">cv. GZQX0401</strain>
        <tissue evidence="12">Young leaves</tissue>
    </source>
</reference>
<dbReference type="InterPro" id="IPR016188">
    <property type="entry name" value="PurM-like_N"/>
</dbReference>
<comment type="catalytic activity">
    <reaction evidence="9">
        <text>2-formamido-N(1)-(5-O-phospho-beta-D-ribosyl)acetamidine + ATP = 5-amino-1-(5-phospho-beta-D-ribosyl)imidazole + ADP + phosphate + H(+)</text>
        <dbReference type="Rhea" id="RHEA:23032"/>
        <dbReference type="ChEBI" id="CHEBI:15378"/>
        <dbReference type="ChEBI" id="CHEBI:30616"/>
        <dbReference type="ChEBI" id="CHEBI:43474"/>
        <dbReference type="ChEBI" id="CHEBI:137981"/>
        <dbReference type="ChEBI" id="CHEBI:147287"/>
        <dbReference type="ChEBI" id="CHEBI:456216"/>
        <dbReference type="EC" id="6.3.3.1"/>
    </reaction>
</comment>
<accession>A0A067JWB5</accession>
<dbReference type="EMBL" id="KK914782">
    <property type="protein sequence ID" value="KDP28231.1"/>
    <property type="molecule type" value="Genomic_DNA"/>
</dbReference>
<evidence type="ECO:0000256" key="5">
    <source>
        <dbReference type="ARBA" id="ARBA00022741"/>
    </source>
</evidence>
<dbReference type="NCBIfam" id="TIGR00878">
    <property type="entry name" value="purM"/>
    <property type="match status" value="1"/>
</dbReference>
<dbReference type="STRING" id="180498.A0A067JWB5"/>
<dbReference type="Gene3D" id="3.30.1330.10">
    <property type="entry name" value="PurM-like, N-terminal domain"/>
    <property type="match status" value="1"/>
</dbReference>
<dbReference type="EC" id="6.3.3.1" evidence="3"/>
<dbReference type="InterPro" id="IPR036921">
    <property type="entry name" value="PurM-like_N_sf"/>
</dbReference>
<dbReference type="KEGG" id="jcu:105642596"/>
<dbReference type="GO" id="GO:0004637">
    <property type="term" value="F:phosphoribosylamine-glycine ligase activity"/>
    <property type="evidence" value="ECO:0007669"/>
    <property type="project" value="TreeGrafter"/>
</dbReference>
<evidence type="ECO:0000256" key="9">
    <source>
        <dbReference type="ARBA" id="ARBA00049057"/>
    </source>
</evidence>
<dbReference type="HAMAP" id="MF_00741">
    <property type="entry name" value="AIRS"/>
    <property type="match status" value="1"/>
</dbReference>
<dbReference type="GO" id="GO:0005524">
    <property type="term" value="F:ATP binding"/>
    <property type="evidence" value="ECO:0007669"/>
    <property type="project" value="UniProtKB-KW"/>
</dbReference>
<sequence>MTTSFAANTELSRVFAASTVASSIKPKTSRLSTWGCTFKRLSYRFPLLSAAATNKGGVFSMSKESDKTGGLTYREAGVDIDAGSELVKRIAKMAPGIGGFGGLYPLGDSYLVAGTDGVGTKLKLAFETGIHETIGIDLVAMSVNDIVTSGAKPLFFLDYFATSRLDVDLAERVIKGIVDGCQQSDCTLLGGETAEMPDFYADGEYDLSGFAVGIVKKDSVIDGKNIVAGDVLIGLPSSGVHSNGFSLVRRVLARSGLSLKDQLPSGGITLGEALMAPTVIYVKEVLDLISKGGVKGIAHITGGGFTDNIPRVFPEGLGAFIYNNSWEVPAIFKWIQEAGRIEDAEMRRTFNMGIGMVLVVTEEASRRILADGHYKAYRIGEVVKGEGVSFN</sequence>
<name>A0A067JWB5_JATCU</name>
<keyword evidence="4" id="KW-0436">Ligase</keyword>
<comment type="pathway">
    <text evidence="1">Purine metabolism; IMP biosynthesis via de novo pathway; 5-amino-1-(5-phospho-D-ribosyl)imidazole from N(2)-formyl-N(1)-(5-phospho-D-ribosyl)glycinamide: step 2/2.</text>
</comment>
<dbReference type="UniPathway" id="UPA00074">
    <property type="reaction ID" value="UER00129"/>
</dbReference>
<evidence type="ECO:0000256" key="7">
    <source>
        <dbReference type="ARBA" id="ARBA00031908"/>
    </source>
</evidence>
<dbReference type="SUPFAM" id="SSF55326">
    <property type="entry name" value="PurM N-terminal domain-like"/>
    <property type="match status" value="1"/>
</dbReference>
<dbReference type="GO" id="GO:0004641">
    <property type="term" value="F:phosphoribosylformylglycinamidine cyclo-ligase activity"/>
    <property type="evidence" value="ECO:0007669"/>
    <property type="project" value="UniProtKB-EC"/>
</dbReference>
<dbReference type="CDD" id="cd02196">
    <property type="entry name" value="PurM"/>
    <property type="match status" value="1"/>
</dbReference>